<evidence type="ECO:0000256" key="1">
    <source>
        <dbReference type="SAM" id="MobiDB-lite"/>
    </source>
</evidence>
<gene>
    <name evidence="2" type="ORF">SCMC78_36210</name>
</gene>
<organism evidence="2">
    <name type="scientific">Streptomyces sp. CMC78</name>
    <dbReference type="NCBI Taxonomy" id="3231512"/>
    <lineage>
        <taxon>Bacteria</taxon>
        <taxon>Bacillati</taxon>
        <taxon>Actinomycetota</taxon>
        <taxon>Actinomycetes</taxon>
        <taxon>Kitasatosporales</taxon>
        <taxon>Streptomycetaceae</taxon>
        <taxon>Streptomyces</taxon>
    </lineage>
</organism>
<name>A0AB33KK31_9ACTN</name>
<protein>
    <submittedName>
        <fullName evidence="2">Uncharacterized protein</fullName>
    </submittedName>
</protein>
<sequence length="66" mass="7005">MLPLRTGSDVMDEPRPVKRCDGEKPAVTGVTAATLGVAVARWANGPPHSIGAVDQPRMEISLMPPR</sequence>
<reference evidence="2" key="1">
    <citation type="submission" date="2024-07" db="EMBL/GenBank/DDBJ databases">
        <title>Complete genome sequences of cellulolytic bacteria, Kitasatospora sp. CMC57 and Streptomyces sp. CMC78, isolated from Japanese agricultural soil.</title>
        <authorList>
            <person name="Hashimoto T."/>
            <person name="Ito M."/>
            <person name="Iwamoto M."/>
            <person name="Fukahori D."/>
            <person name="Shoda T."/>
            <person name="Sakoda M."/>
            <person name="Morohoshi T."/>
            <person name="Mitsuboshi M."/>
            <person name="Nishizawa T."/>
        </authorList>
    </citation>
    <scope>NUCLEOTIDE SEQUENCE</scope>
    <source>
        <strain evidence="2">CMC78</strain>
    </source>
</reference>
<dbReference type="KEGG" id="stcm:SCMC78_36210"/>
<proteinExistence type="predicted"/>
<feature type="region of interest" description="Disordered" evidence="1">
    <location>
        <begin position="1"/>
        <end position="23"/>
    </location>
</feature>
<dbReference type="EMBL" id="AP035884">
    <property type="protein sequence ID" value="BFP53814.1"/>
    <property type="molecule type" value="Genomic_DNA"/>
</dbReference>
<feature type="compositionally biased region" description="Basic and acidic residues" evidence="1">
    <location>
        <begin position="12"/>
        <end position="23"/>
    </location>
</feature>
<accession>A0AB33KK31</accession>
<evidence type="ECO:0000313" key="2">
    <source>
        <dbReference type="EMBL" id="BFP53814.1"/>
    </source>
</evidence>
<dbReference type="AlphaFoldDB" id="A0AB33KK31"/>